<dbReference type="AlphaFoldDB" id="A0A9Q9EI88"/>
<accession>A0A9Q9EI88</accession>
<name>A0A9Q9EI88_9PEZI</name>
<feature type="region of interest" description="Disordered" evidence="1">
    <location>
        <begin position="1"/>
        <end position="33"/>
    </location>
</feature>
<protein>
    <submittedName>
        <fullName evidence="2">Uncharacterized protein</fullName>
    </submittedName>
</protein>
<proteinExistence type="predicted"/>
<keyword evidence="3" id="KW-1185">Reference proteome</keyword>
<dbReference type="EMBL" id="CP099419">
    <property type="protein sequence ID" value="USW50088.1"/>
    <property type="molecule type" value="Genomic_DNA"/>
</dbReference>
<gene>
    <name evidence="2" type="ORF">Slin15195_G034070</name>
</gene>
<evidence type="ECO:0000313" key="2">
    <source>
        <dbReference type="EMBL" id="USW50088.1"/>
    </source>
</evidence>
<feature type="compositionally biased region" description="Polar residues" evidence="1">
    <location>
        <begin position="15"/>
        <end position="33"/>
    </location>
</feature>
<dbReference type="Proteomes" id="UP001056384">
    <property type="component" value="Chromosome 2"/>
</dbReference>
<organism evidence="2 3">
    <name type="scientific">Septoria linicola</name>
    <dbReference type="NCBI Taxonomy" id="215465"/>
    <lineage>
        <taxon>Eukaryota</taxon>
        <taxon>Fungi</taxon>
        <taxon>Dikarya</taxon>
        <taxon>Ascomycota</taxon>
        <taxon>Pezizomycotina</taxon>
        <taxon>Dothideomycetes</taxon>
        <taxon>Dothideomycetidae</taxon>
        <taxon>Mycosphaerellales</taxon>
        <taxon>Mycosphaerellaceae</taxon>
        <taxon>Septoria</taxon>
    </lineage>
</organism>
<evidence type="ECO:0000313" key="3">
    <source>
        <dbReference type="Proteomes" id="UP001056384"/>
    </source>
</evidence>
<sequence>MEPPARSETPRPHSNGGTKRANSTTPKRTGRQRSLTEVLMNMEIMQHTTSVLFVGLEPTWVERNGISSIPDPEKTYATIKASFEKLQRTEGLYMELHAINPDSRDNINDLKRKIRDGTGPEGGSKAWDGVLLGYGLRSDLSLTKLFEELVNYIHETLPGAKLLFSSNDEDHGEAVRRNLNIGHERIPLTKSALEAMNSR</sequence>
<evidence type="ECO:0000256" key="1">
    <source>
        <dbReference type="SAM" id="MobiDB-lite"/>
    </source>
</evidence>
<reference evidence="2" key="1">
    <citation type="submission" date="2022-06" db="EMBL/GenBank/DDBJ databases">
        <title>Complete genome sequences of two strains of the flax pathogen Septoria linicola.</title>
        <authorList>
            <person name="Lapalu N."/>
            <person name="Simon A."/>
            <person name="Demenou B."/>
            <person name="Paumier D."/>
            <person name="Guillot M.-P."/>
            <person name="Gout L."/>
            <person name="Valade R."/>
        </authorList>
    </citation>
    <scope>NUCLEOTIDE SEQUENCE</scope>
    <source>
        <strain evidence="2">SE15195</strain>
    </source>
</reference>